<dbReference type="GO" id="GO:0000462">
    <property type="term" value="P:maturation of SSU-rRNA from tricistronic rRNA transcript (SSU-rRNA, 5.8S rRNA, LSU-rRNA)"/>
    <property type="evidence" value="ECO:0007669"/>
    <property type="project" value="TreeGrafter"/>
</dbReference>
<sequence length="324" mass="35309">LLFSMVQRKGKNETASQNGVSNGHINGKGGNKGGKSVKAKAVPVKEDSDSEQESVLPAMQANGNVSEKAEARKRTSSVGKTATLGERKAALNVGSTSEWKGDSMAFLLTQGLMANDASKIDTVLEKTNPNVIQATLAELPTAEVIPLLKAIEIRLRTRKALDIRPWIRWAQCCLSLHLPYLSSQPSLETSLGGLLDWMRNRTSHMQKLLALHGKMNVFVEEMEKRRGGRNWNGINTISLVIFNEEDGKSDEEMDSMSGDEEDGATSEEDWWDDGGVAATEGEEESDDDDEGAESGDEADDNDSEEEDGEDQVEDEGSSDEDMDV</sequence>
<dbReference type="GO" id="GO:0005730">
    <property type="term" value="C:nucleolus"/>
    <property type="evidence" value="ECO:0007669"/>
    <property type="project" value="TreeGrafter"/>
</dbReference>
<evidence type="ECO:0000259" key="5">
    <source>
        <dbReference type="Pfam" id="PF04003"/>
    </source>
</evidence>
<name>A0AAV5SFG1_9BILA</name>
<dbReference type="PANTHER" id="PTHR44267:SF1">
    <property type="entry name" value="WD REPEAT-CONTAINING PROTEIN 43"/>
    <property type="match status" value="1"/>
</dbReference>
<dbReference type="InterPro" id="IPR007148">
    <property type="entry name" value="SSU_processome_Utp12"/>
</dbReference>
<organism evidence="6 7">
    <name type="scientific">Pristionchus entomophagus</name>
    <dbReference type="NCBI Taxonomy" id="358040"/>
    <lineage>
        <taxon>Eukaryota</taxon>
        <taxon>Metazoa</taxon>
        <taxon>Ecdysozoa</taxon>
        <taxon>Nematoda</taxon>
        <taxon>Chromadorea</taxon>
        <taxon>Rhabditida</taxon>
        <taxon>Rhabditina</taxon>
        <taxon>Diplogasteromorpha</taxon>
        <taxon>Diplogasteroidea</taxon>
        <taxon>Neodiplogasteridae</taxon>
        <taxon>Pristionchus</taxon>
    </lineage>
</organism>
<feature type="compositionally biased region" description="Acidic residues" evidence="4">
    <location>
        <begin position="243"/>
        <end position="272"/>
    </location>
</feature>
<accession>A0AAV5SFG1</accession>
<evidence type="ECO:0000256" key="4">
    <source>
        <dbReference type="SAM" id="MobiDB-lite"/>
    </source>
</evidence>
<dbReference type="InterPro" id="IPR052414">
    <property type="entry name" value="U3_snoRNA-assoc_WDR"/>
</dbReference>
<feature type="compositionally biased region" description="Polar residues" evidence="4">
    <location>
        <begin position="13"/>
        <end position="24"/>
    </location>
</feature>
<dbReference type="PANTHER" id="PTHR44267">
    <property type="entry name" value="WD REPEAT-CONTAINING PROTEIN 43"/>
    <property type="match status" value="1"/>
</dbReference>
<dbReference type="Proteomes" id="UP001432027">
    <property type="component" value="Unassembled WGS sequence"/>
</dbReference>
<comment type="similarity">
    <text evidence="3">Belongs to the UTP5 family.</text>
</comment>
<feature type="domain" description="Small-subunit processome Utp12" evidence="5">
    <location>
        <begin position="115"/>
        <end position="217"/>
    </location>
</feature>
<evidence type="ECO:0000256" key="1">
    <source>
        <dbReference type="ARBA" id="ARBA00004123"/>
    </source>
</evidence>
<keyword evidence="2" id="KW-0539">Nucleus</keyword>
<feature type="region of interest" description="Disordered" evidence="4">
    <location>
        <begin position="1"/>
        <end position="55"/>
    </location>
</feature>
<comment type="subcellular location">
    <subcellularLocation>
        <location evidence="1">Nucleus</location>
    </subcellularLocation>
</comment>
<dbReference type="Pfam" id="PF04003">
    <property type="entry name" value="Utp12"/>
    <property type="match status" value="1"/>
</dbReference>
<feature type="compositionally biased region" description="Acidic residues" evidence="4">
    <location>
        <begin position="280"/>
        <end position="324"/>
    </location>
</feature>
<feature type="non-terminal residue" evidence="6">
    <location>
        <position position="1"/>
    </location>
</feature>
<evidence type="ECO:0000313" key="7">
    <source>
        <dbReference type="Proteomes" id="UP001432027"/>
    </source>
</evidence>
<keyword evidence="7" id="KW-1185">Reference proteome</keyword>
<proteinExistence type="inferred from homology"/>
<dbReference type="EMBL" id="BTSX01000001">
    <property type="protein sequence ID" value="GMS80159.1"/>
    <property type="molecule type" value="Genomic_DNA"/>
</dbReference>
<feature type="region of interest" description="Disordered" evidence="4">
    <location>
        <begin position="243"/>
        <end position="324"/>
    </location>
</feature>
<comment type="caution">
    <text evidence="6">The sequence shown here is derived from an EMBL/GenBank/DDBJ whole genome shotgun (WGS) entry which is preliminary data.</text>
</comment>
<dbReference type="AlphaFoldDB" id="A0AAV5SFG1"/>
<reference evidence="6" key="1">
    <citation type="submission" date="2023-10" db="EMBL/GenBank/DDBJ databases">
        <title>Genome assembly of Pristionchus species.</title>
        <authorList>
            <person name="Yoshida K."/>
            <person name="Sommer R.J."/>
        </authorList>
    </citation>
    <scope>NUCLEOTIDE SEQUENCE</scope>
    <source>
        <strain evidence="6">RS0144</strain>
    </source>
</reference>
<protein>
    <recommendedName>
        <fullName evidence="5">Small-subunit processome Utp12 domain-containing protein</fullName>
    </recommendedName>
</protein>
<evidence type="ECO:0000313" key="6">
    <source>
        <dbReference type="EMBL" id="GMS80159.1"/>
    </source>
</evidence>
<evidence type="ECO:0000256" key="2">
    <source>
        <dbReference type="ARBA" id="ARBA00023242"/>
    </source>
</evidence>
<evidence type="ECO:0000256" key="3">
    <source>
        <dbReference type="ARBA" id="ARBA00038335"/>
    </source>
</evidence>
<gene>
    <name evidence="6" type="ORF">PENTCL1PPCAC_2334</name>
</gene>